<accession>A0A1P8WI57</accession>
<name>A0A1P8WI57_9PLAN</name>
<dbReference type="Proteomes" id="UP000187735">
    <property type="component" value="Chromosome"/>
</dbReference>
<sequence>MNGETNGRIERRKLWYALPQSVTAQRRRQIAIIFATDLQRLFWSGNLR</sequence>
<keyword evidence="2" id="KW-1185">Reference proteome</keyword>
<reference evidence="1 2" key="1">
    <citation type="journal article" date="2016" name="Front. Microbiol.">
        <title>Fuerstia marisgermanicae gen. nov., sp. nov., an Unusual Member of the Phylum Planctomycetes from the German Wadden Sea.</title>
        <authorList>
            <person name="Kohn T."/>
            <person name="Heuer A."/>
            <person name="Jogler M."/>
            <person name="Vollmers J."/>
            <person name="Boedeker C."/>
            <person name="Bunk B."/>
            <person name="Rast P."/>
            <person name="Borchert D."/>
            <person name="Glockner I."/>
            <person name="Freese H.M."/>
            <person name="Klenk H.P."/>
            <person name="Overmann J."/>
            <person name="Kaster A.K."/>
            <person name="Rohde M."/>
            <person name="Wiegand S."/>
            <person name="Jogler C."/>
        </authorList>
    </citation>
    <scope>NUCLEOTIDE SEQUENCE [LARGE SCALE GENOMIC DNA]</scope>
    <source>
        <strain evidence="1 2">NH11</strain>
    </source>
</reference>
<dbReference type="KEGG" id="fmr:Fuma_03362"/>
<evidence type="ECO:0000313" key="2">
    <source>
        <dbReference type="Proteomes" id="UP000187735"/>
    </source>
</evidence>
<proteinExistence type="predicted"/>
<gene>
    <name evidence="1" type="ORF">Fuma_03362</name>
</gene>
<organism evidence="1 2">
    <name type="scientific">Fuerstiella marisgermanici</name>
    <dbReference type="NCBI Taxonomy" id="1891926"/>
    <lineage>
        <taxon>Bacteria</taxon>
        <taxon>Pseudomonadati</taxon>
        <taxon>Planctomycetota</taxon>
        <taxon>Planctomycetia</taxon>
        <taxon>Planctomycetales</taxon>
        <taxon>Planctomycetaceae</taxon>
        <taxon>Fuerstiella</taxon>
    </lineage>
</organism>
<protein>
    <submittedName>
        <fullName evidence="1">Uncharacterized protein</fullName>
    </submittedName>
</protein>
<dbReference type="AlphaFoldDB" id="A0A1P8WI57"/>
<dbReference type="STRING" id="1891926.Fuma_03362"/>
<evidence type="ECO:0000313" key="1">
    <source>
        <dbReference type="EMBL" id="APZ93744.1"/>
    </source>
</evidence>
<dbReference type="EMBL" id="CP017641">
    <property type="protein sequence ID" value="APZ93744.1"/>
    <property type="molecule type" value="Genomic_DNA"/>
</dbReference>